<dbReference type="Pfam" id="PF13646">
    <property type="entry name" value="HEAT_2"/>
    <property type="match status" value="1"/>
</dbReference>
<dbReference type="PANTHER" id="PTHR12697:SF5">
    <property type="entry name" value="DEOXYHYPUSINE HYDROXYLASE"/>
    <property type="match status" value="1"/>
</dbReference>
<evidence type="ECO:0000313" key="4">
    <source>
        <dbReference type="Proteomes" id="UP000297567"/>
    </source>
</evidence>
<sequence>MQIIQKFIIISLFFLFSQNCFGGPSEPEAPEVLPMEEEISTDVLLQTLESGSNFDKGQAAIQLGNRGVSKAIPLLRQLLSDKDPGLRAGAAIALGDLKDKVSSPKIANLMWSDTENPKDVYLDALTRMQDPSVANRIYPLLDSENPTLRLQTVDTLVQIGATTVGSQILALATKNKDREKDKTYAMALGKLKVSPAETYLLNLTKVQDETPTLAASYLALGRIKAKNANDVLIQALTLPYDKGKENASLALIEIGNPNVIPKVFSVLNVENQESKLYATDVLCSIPSKEAGKLAFGILNSNETKNWGYAAKIIGRQKYKDGKNRLEELLLKPNTPERDHFAEALGWIGDPSSVPILRKVLLSGEKEGPYGSAWALGVMGAKEAVPDLILALDKGDTKLMSYALEALGSIADPSSLPKLKSLLAERPKMAPQILSTVALLRTEEARLVLEEATRSKNAEVYRPAMEEVAKRKDKKSIPLLLDLANGEDAEKRKLSYYALTSITGQKFRTAKEWNHWVKSNP</sequence>
<keyword evidence="2" id="KW-0732">Signal</keyword>
<dbReference type="GO" id="GO:0016491">
    <property type="term" value="F:oxidoreductase activity"/>
    <property type="evidence" value="ECO:0007669"/>
    <property type="project" value="TreeGrafter"/>
</dbReference>
<accession>A0A4Z1A9A1</accession>
<feature type="signal peptide" evidence="2">
    <location>
        <begin position="1"/>
        <end position="22"/>
    </location>
</feature>
<dbReference type="SUPFAM" id="SSF48371">
    <property type="entry name" value="ARM repeat"/>
    <property type="match status" value="2"/>
</dbReference>
<comment type="caution">
    <text evidence="3">The sequence shown here is derived from an EMBL/GenBank/DDBJ whole genome shotgun (WGS) entry which is preliminary data.</text>
</comment>
<dbReference type="AlphaFoldDB" id="A0A4Z1A9A1"/>
<dbReference type="RefSeq" id="WP_135641437.1">
    <property type="nucleotide sequence ID" value="NZ_RQGH01000011.1"/>
</dbReference>
<reference evidence="3" key="1">
    <citation type="journal article" date="2019" name="PLoS Negl. Trop. Dis.">
        <title>Revisiting the worldwide diversity of Leptospira species in the environment.</title>
        <authorList>
            <person name="Vincent A.T."/>
            <person name="Schiettekatte O."/>
            <person name="Bourhy P."/>
            <person name="Veyrier F.J."/>
            <person name="Picardeau M."/>
        </authorList>
    </citation>
    <scope>NUCLEOTIDE SEQUENCE [LARGE SCALE GENOMIC DNA]</scope>
    <source>
        <strain evidence="3">201702451</strain>
    </source>
</reference>
<feature type="chain" id="PRO_5021313249" evidence="2">
    <location>
        <begin position="23"/>
        <end position="520"/>
    </location>
</feature>
<dbReference type="SMART" id="SM00567">
    <property type="entry name" value="EZ_HEAT"/>
    <property type="match status" value="5"/>
</dbReference>
<dbReference type="Proteomes" id="UP000297567">
    <property type="component" value="Unassembled WGS sequence"/>
</dbReference>
<keyword evidence="4" id="KW-1185">Reference proteome</keyword>
<dbReference type="InterPro" id="IPR011989">
    <property type="entry name" value="ARM-like"/>
</dbReference>
<dbReference type="InterPro" id="IPR021133">
    <property type="entry name" value="HEAT_type_2"/>
</dbReference>
<comment type="function">
    <text evidence="1">Catalyzes the hydroxylation of the N(6)-(4-aminobutyl)-L-lysine intermediate produced by deoxyhypusine synthase/DHPS on a critical lysine of the eukaryotic translation initiation factor 5A/eIF-5A. This is the second step of the post-translational modification of that lysine into an unusual amino acid residue named hypusine. Hypusination is unique to mature eIF-5A factor and is essential for its function.</text>
</comment>
<evidence type="ECO:0000313" key="3">
    <source>
        <dbReference type="EMBL" id="TGL72242.1"/>
    </source>
</evidence>
<organism evidence="3 4">
    <name type="scientific">Leptospira jelokensis</name>
    <dbReference type="NCBI Taxonomy" id="2484931"/>
    <lineage>
        <taxon>Bacteria</taxon>
        <taxon>Pseudomonadati</taxon>
        <taxon>Spirochaetota</taxon>
        <taxon>Spirochaetia</taxon>
        <taxon>Leptospirales</taxon>
        <taxon>Leptospiraceae</taxon>
        <taxon>Leptospira</taxon>
    </lineage>
</organism>
<protein>
    <submittedName>
        <fullName evidence="3">HEAT repeat domain-containing protein</fullName>
    </submittedName>
</protein>
<dbReference type="EMBL" id="RQGH01000011">
    <property type="protein sequence ID" value="TGL72242.1"/>
    <property type="molecule type" value="Genomic_DNA"/>
</dbReference>
<dbReference type="InterPro" id="IPR004155">
    <property type="entry name" value="PBS_lyase_HEAT"/>
</dbReference>
<name>A0A4Z1A9A1_9LEPT</name>
<dbReference type="Gene3D" id="1.25.10.10">
    <property type="entry name" value="Leucine-rich Repeat Variant"/>
    <property type="match status" value="3"/>
</dbReference>
<dbReference type="InterPro" id="IPR016024">
    <property type="entry name" value="ARM-type_fold"/>
</dbReference>
<evidence type="ECO:0000256" key="1">
    <source>
        <dbReference type="ARBA" id="ARBA00045876"/>
    </source>
</evidence>
<gene>
    <name evidence="3" type="ORF">EHQ62_05275</name>
</gene>
<evidence type="ECO:0000256" key="2">
    <source>
        <dbReference type="SAM" id="SignalP"/>
    </source>
</evidence>
<dbReference type="PANTHER" id="PTHR12697">
    <property type="entry name" value="PBS LYASE HEAT-LIKE PROTEIN"/>
    <property type="match status" value="1"/>
</dbReference>
<proteinExistence type="predicted"/>
<dbReference type="PROSITE" id="PS50077">
    <property type="entry name" value="HEAT_REPEAT"/>
    <property type="match status" value="1"/>
</dbReference>
<dbReference type="Pfam" id="PF03130">
    <property type="entry name" value="HEAT_PBS"/>
    <property type="match status" value="2"/>
</dbReference>